<feature type="compositionally biased region" description="Basic and acidic residues" evidence="1">
    <location>
        <begin position="105"/>
        <end position="114"/>
    </location>
</feature>
<dbReference type="InterPro" id="IPR018247">
    <property type="entry name" value="EF_Hand_1_Ca_BS"/>
</dbReference>
<gene>
    <name evidence="2" type="ORF">K8V56_13630</name>
</gene>
<evidence type="ECO:0000256" key="1">
    <source>
        <dbReference type="SAM" id="MobiDB-lite"/>
    </source>
</evidence>
<accession>A0A921G0J7</accession>
<sequence length="133" mass="14463">MRQIIDLNNFADGGVAEKVNIELQKILENIADPNTDPKKTRKVTVSITLKANDKRNLVDVSVEARSTIAPPKSIETALIIDRDTDGSVTGAELKSGVPGQMYVDNHGEVLDDKGQPAPDEEAPLKQKVVQFSK</sequence>
<dbReference type="AlphaFoldDB" id="A0A921G0J7"/>
<proteinExistence type="predicted"/>
<dbReference type="Proteomes" id="UP000698173">
    <property type="component" value="Unassembled WGS sequence"/>
</dbReference>
<reference evidence="2" key="2">
    <citation type="submission" date="2021-09" db="EMBL/GenBank/DDBJ databases">
        <authorList>
            <person name="Gilroy R."/>
        </authorList>
    </citation>
    <scope>NUCLEOTIDE SEQUENCE</scope>
    <source>
        <strain evidence="2">CHK171-7178</strain>
    </source>
</reference>
<protein>
    <submittedName>
        <fullName evidence="2">Replication terminator protein</fullName>
    </submittedName>
</protein>
<dbReference type="PROSITE" id="PS00018">
    <property type="entry name" value="EF_HAND_1"/>
    <property type="match status" value="1"/>
</dbReference>
<feature type="region of interest" description="Disordered" evidence="1">
    <location>
        <begin position="93"/>
        <end position="133"/>
    </location>
</feature>
<reference evidence="2" key="1">
    <citation type="journal article" date="2021" name="PeerJ">
        <title>Extensive microbial diversity within the chicken gut microbiome revealed by metagenomics and culture.</title>
        <authorList>
            <person name="Gilroy R."/>
            <person name="Ravi A."/>
            <person name="Getino M."/>
            <person name="Pursley I."/>
            <person name="Horton D.L."/>
            <person name="Alikhan N.F."/>
            <person name="Baker D."/>
            <person name="Gharbi K."/>
            <person name="Hall N."/>
            <person name="Watson M."/>
            <person name="Adriaenssens E.M."/>
            <person name="Foster-Nyarko E."/>
            <person name="Jarju S."/>
            <person name="Secka A."/>
            <person name="Antonio M."/>
            <person name="Oren A."/>
            <person name="Chaudhuri R.R."/>
            <person name="La Ragione R."/>
            <person name="Hildebrand F."/>
            <person name="Pallen M.J."/>
        </authorList>
    </citation>
    <scope>NUCLEOTIDE SEQUENCE</scope>
    <source>
        <strain evidence="2">CHK171-7178</strain>
    </source>
</reference>
<name>A0A921G0J7_SPOPS</name>
<evidence type="ECO:0000313" key="2">
    <source>
        <dbReference type="EMBL" id="HJF32798.1"/>
    </source>
</evidence>
<comment type="caution">
    <text evidence="2">The sequence shown here is derived from an EMBL/GenBank/DDBJ whole genome shotgun (WGS) entry which is preliminary data.</text>
</comment>
<organism evidence="2 3">
    <name type="scientific">Sporosarcina psychrophila</name>
    <name type="common">Bacillus psychrophilus</name>
    <dbReference type="NCBI Taxonomy" id="1476"/>
    <lineage>
        <taxon>Bacteria</taxon>
        <taxon>Bacillati</taxon>
        <taxon>Bacillota</taxon>
        <taxon>Bacilli</taxon>
        <taxon>Bacillales</taxon>
        <taxon>Caryophanaceae</taxon>
        <taxon>Sporosarcina</taxon>
    </lineage>
</organism>
<dbReference type="EMBL" id="DYWT01000217">
    <property type="protein sequence ID" value="HJF32798.1"/>
    <property type="molecule type" value="Genomic_DNA"/>
</dbReference>
<evidence type="ECO:0000313" key="3">
    <source>
        <dbReference type="Proteomes" id="UP000698173"/>
    </source>
</evidence>